<feature type="compositionally biased region" description="Basic and acidic residues" evidence="1">
    <location>
        <begin position="310"/>
        <end position="319"/>
    </location>
</feature>
<dbReference type="AlphaFoldDB" id="Q9LMF9"/>
<name>Q9LMF9_ARATH</name>
<feature type="transmembrane region" description="Helical" evidence="2">
    <location>
        <begin position="179"/>
        <end position="201"/>
    </location>
</feature>
<dbReference type="ExpressionAtlas" id="Q9LMF9">
    <property type="expression patterns" value="baseline and differential"/>
</dbReference>
<reference evidence="3" key="3">
    <citation type="submission" date="2000-06" db="EMBL/GenBank/DDBJ databases">
        <authorList>
            <person name="Cheuk R."/>
            <person name="Shinn P."/>
            <person name="Brooks S."/>
            <person name="Buehler E."/>
            <person name="Chao Q."/>
            <person name="Johnson-Hopson C."/>
            <person name="Khan S."/>
            <person name="Kim C."/>
            <person name="Altafi H."/>
            <person name="Bei B."/>
            <person name="Chin C."/>
            <person name="Chiou J."/>
            <person name="Choi E."/>
            <person name="Conn L."/>
            <person name="Conway A."/>
            <person name="Gonzalez A."/>
            <person name="Hansen N."/>
            <person name="Howing B."/>
            <person name="Koo T."/>
            <person name="Lam B."/>
            <person name="Lee J."/>
            <person name="Lenz C."/>
            <person name="Li J."/>
            <person name="Liu A."/>
            <person name="Liu J."/>
            <person name="Liu S."/>
            <person name="Mukharsky N."/>
            <person name="Nguyen M."/>
            <person name="Palm C."/>
            <person name="Pham P."/>
            <person name="Sakano H."/>
            <person name="Schwartz J."/>
            <person name="Southwick A."/>
            <person name="Thaveri A."/>
            <person name="Toriumi M."/>
            <person name="Vaysberg M."/>
            <person name="Yu G."/>
            <person name="Davis R."/>
            <person name="Federspiel N."/>
            <person name="Theologis A."/>
            <person name="Ecker J."/>
        </authorList>
    </citation>
    <scope>NUCLEOTIDE SEQUENCE</scope>
</reference>
<evidence type="ECO:0000313" key="3">
    <source>
        <dbReference type="EMBL" id="AAF79404.1"/>
    </source>
</evidence>
<keyword evidence="2" id="KW-1133">Transmembrane helix</keyword>
<dbReference type="PANTHER" id="PTHR37178">
    <property type="entry name" value="PLANT/PROTEIN"/>
    <property type="match status" value="1"/>
</dbReference>
<keyword evidence="2" id="KW-0472">Membrane</keyword>
<proteinExistence type="predicted"/>
<accession>Q9LMF9</accession>
<sequence length="319" mass="35777">MESLTSISPSIILPPATTTTIPVSTSRSVLIRLPSRRSSYLFGLSSSGRRISISRRRHFVSCKSTGGGGGGSDKLGGDEEESEEVEKALHLDGTIPGTSDEFVRQVSSRAYDMRRKLEQTFDSTSYDGIISIALNSCVYFDFVLESNPWRGDSKPVYVLTHRENQICTMKTRTNHRFQLYSTQVFFYSFSFLLPMTLAILINSEVEKELGLLFPSRISNQTKQARPKTKFDMLVEDIRDGVLVFEDVNEAVRYCDLLQGGGKGCEGVAEIEASSVFDLCRKTRSLAVLFRRGRTPPTPQTLERNLGSRKRSLEDLRDNK</sequence>
<feature type="region of interest" description="Disordered" evidence="1">
    <location>
        <begin position="293"/>
        <end position="319"/>
    </location>
</feature>
<keyword evidence="2" id="KW-0812">Transmembrane</keyword>
<dbReference type="PANTHER" id="PTHR37178:SF1">
    <property type="entry name" value="PLANT_PROTEIN"/>
    <property type="match status" value="1"/>
</dbReference>
<evidence type="ECO:0000256" key="2">
    <source>
        <dbReference type="SAM" id="Phobius"/>
    </source>
</evidence>
<dbReference type="EMBL" id="AC068197">
    <property type="protein sequence ID" value="AAF79404.1"/>
    <property type="molecule type" value="Genomic_DNA"/>
</dbReference>
<protein>
    <submittedName>
        <fullName evidence="3">F16A14.21</fullName>
    </submittedName>
</protein>
<evidence type="ECO:0000256" key="1">
    <source>
        <dbReference type="SAM" id="MobiDB-lite"/>
    </source>
</evidence>
<organism evidence="3">
    <name type="scientific">Arabidopsis thaliana</name>
    <name type="common">Mouse-ear cress</name>
    <dbReference type="NCBI Taxonomy" id="3702"/>
    <lineage>
        <taxon>Eukaryota</taxon>
        <taxon>Viridiplantae</taxon>
        <taxon>Streptophyta</taxon>
        <taxon>Embryophyta</taxon>
        <taxon>Tracheophyta</taxon>
        <taxon>Spermatophyta</taxon>
        <taxon>Magnoliopsida</taxon>
        <taxon>eudicotyledons</taxon>
        <taxon>Gunneridae</taxon>
        <taxon>Pentapetalae</taxon>
        <taxon>rosids</taxon>
        <taxon>malvids</taxon>
        <taxon>Brassicales</taxon>
        <taxon>Brassicaceae</taxon>
        <taxon>Camelineae</taxon>
        <taxon>Arabidopsis</taxon>
    </lineage>
</organism>
<reference evidence="3" key="2">
    <citation type="submission" date="2000-05" db="EMBL/GenBank/DDBJ databases">
        <title>Genomic sequence for Arabidopsis thaliana BAC F16A14 from chromosome I.</title>
        <authorList>
            <person name="Shinn P."/>
            <person name="Brooks S."/>
            <person name="Buehler E."/>
            <person name="Chao Q."/>
            <person name="Johnson-Hopson C."/>
            <person name="Khan S."/>
            <person name="Kim C."/>
            <person name="Altafi H."/>
            <person name="Bei Q."/>
            <person name="Chin C."/>
            <person name="Chiou J."/>
            <person name="Choi E."/>
            <person name="Conn L."/>
            <person name="Conway A."/>
            <person name="Gonzales A."/>
            <person name="Hansen N."/>
            <person name="Howing B."/>
            <person name="Koo T."/>
            <person name="Lam B."/>
            <person name="Lee J."/>
            <person name="Lenz C."/>
            <person name="Li J."/>
            <person name="Liu A."/>
            <person name="Liu K."/>
            <person name="Liu S."/>
            <person name="Mukharsky N."/>
            <person name="Nguyen M."/>
            <person name="Palm C."/>
            <person name="Pham P."/>
            <person name="Sakano H."/>
            <person name="Schwartz J."/>
            <person name="Southwick A."/>
            <person name="Thaveri A."/>
            <person name="Toriumi M."/>
            <person name="Vaysberg M."/>
            <person name="Yu G."/>
            <person name="Federspiel N.A."/>
            <person name="Theologis A."/>
            <person name="Ecker J.R."/>
        </authorList>
    </citation>
    <scope>NUCLEOTIDE SEQUENCE</scope>
</reference>
<reference key="1">
    <citation type="journal article" date="2000" name="Nature">
        <title>Sequence and analysis of chromosome 1 of the plant Arabidopsis thaliana.</title>
        <authorList>
            <person name="Theologis A."/>
            <person name="Ecker J.R."/>
            <person name="Palm C.J."/>
            <person name="Federspiel N.A."/>
            <person name="Kaul S."/>
            <person name="White O."/>
            <person name="Alonso J."/>
            <person name="Altafi H."/>
            <person name="Araujo R."/>
            <person name="Bowman C.L."/>
            <person name="Brooks S.Y."/>
            <person name="Buehler E."/>
            <person name="Chan A."/>
            <person name="Chao Q."/>
            <person name="Chen H."/>
            <person name="Cheuk R.F."/>
            <person name="Chin C.W."/>
            <person name="Chung M.K."/>
            <person name="Conn L."/>
            <person name="Conway A.B."/>
            <person name="Conway A.R."/>
            <person name="Creasy T.H."/>
            <person name="Dewar K."/>
            <person name="Dunn P."/>
            <person name="Etgu P."/>
            <person name="Feldblyum T.V."/>
            <person name="Feng J."/>
            <person name="Fong B."/>
            <person name="Fujii C.Y."/>
            <person name="Gill J.E."/>
            <person name="Goldsmith A.D."/>
            <person name="Haas B."/>
            <person name="Hansen N.F."/>
            <person name="Hughes B."/>
            <person name="Huizar L."/>
            <person name="Hunter J.L."/>
            <person name="Jenkins J."/>
            <person name="Johnson-Hopson C."/>
            <person name="Khan S."/>
            <person name="Khaykin E."/>
            <person name="Kim C.J."/>
            <person name="Koo H.L."/>
            <person name="Kremenetskaia I."/>
            <person name="Kurtz D.B."/>
            <person name="Kwan A."/>
            <person name="Lam B."/>
            <person name="Langin-Hooper S."/>
            <person name="Lee A."/>
            <person name="Lee J.M."/>
            <person name="Lenz C.A."/>
            <person name="Li J.H."/>
            <person name="Li Y."/>
            <person name="Lin X."/>
            <person name="Liu S.X."/>
            <person name="Liu Z.A."/>
            <person name="Luros J.S."/>
            <person name="Maiti R."/>
            <person name="Marziali A."/>
            <person name="Militscher J."/>
            <person name="Miranda M."/>
            <person name="Nguyen M."/>
            <person name="Nierman W.C."/>
            <person name="Osborne B.I."/>
            <person name="Pai G."/>
            <person name="Peterson J."/>
            <person name="Pham P.K."/>
            <person name="Rizzo M."/>
            <person name="Rooney T."/>
            <person name="Rowley D."/>
            <person name="Sakano H."/>
            <person name="Salzberg S.L."/>
            <person name="Schwartz J.R."/>
            <person name="Shinn P."/>
            <person name="Southwick A.M."/>
            <person name="Sun H."/>
            <person name="Tallon L.J."/>
            <person name="Tambunga G."/>
            <person name="Toriumi M.J."/>
            <person name="Town C.D."/>
            <person name="Utterback T."/>
            <person name="Van Aken S."/>
            <person name="Vaysberg M."/>
            <person name="Vysotskaia V.S."/>
            <person name="Walker M."/>
            <person name="Wu D."/>
            <person name="Yu G."/>
            <person name="Fraser C.M."/>
            <person name="Venter J.C."/>
            <person name="Davis R.W."/>
        </authorList>
    </citation>
    <scope>NUCLEOTIDE SEQUENCE [LARGE SCALE GENOMIC DNA]</scope>
    <source>
        <strain>cv. Columbia</strain>
    </source>
</reference>